<keyword evidence="6" id="KW-1185">Reference proteome</keyword>
<keyword evidence="2" id="KW-0067">ATP-binding</keyword>
<evidence type="ECO:0000256" key="2">
    <source>
        <dbReference type="ARBA" id="ARBA00022840"/>
    </source>
</evidence>
<feature type="region of interest" description="Disordered" evidence="3">
    <location>
        <begin position="787"/>
        <end position="808"/>
    </location>
</feature>
<feature type="region of interest" description="Disordered" evidence="3">
    <location>
        <begin position="734"/>
        <end position="758"/>
    </location>
</feature>
<feature type="region of interest" description="Disordered" evidence="3">
    <location>
        <begin position="80"/>
        <end position="112"/>
    </location>
</feature>
<evidence type="ECO:0000313" key="5">
    <source>
        <dbReference type="EMBL" id="KAE8258766.1"/>
    </source>
</evidence>
<protein>
    <recommendedName>
        <fullName evidence="4">RecA family profile 1 domain-containing protein</fullName>
    </recommendedName>
</protein>
<dbReference type="GO" id="GO:0003697">
    <property type="term" value="F:single-stranded DNA binding"/>
    <property type="evidence" value="ECO:0007669"/>
    <property type="project" value="TreeGrafter"/>
</dbReference>
<dbReference type="InterPro" id="IPR013632">
    <property type="entry name" value="Rad51_C"/>
</dbReference>
<dbReference type="GO" id="GO:0042148">
    <property type="term" value="P:DNA strand invasion"/>
    <property type="evidence" value="ECO:0007669"/>
    <property type="project" value="TreeGrafter"/>
</dbReference>
<name>A0A177TN68_9BASI</name>
<evidence type="ECO:0000256" key="1">
    <source>
        <dbReference type="ARBA" id="ARBA00022741"/>
    </source>
</evidence>
<proteinExistence type="predicted"/>
<feature type="region of interest" description="Disordered" evidence="3">
    <location>
        <begin position="848"/>
        <end position="876"/>
    </location>
</feature>
<dbReference type="GO" id="GO:0006312">
    <property type="term" value="P:mitotic recombination"/>
    <property type="evidence" value="ECO:0007669"/>
    <property type="project" value="TreeGrafter"/>
</dbReference>
<organism evidence="5 6">
    <name type="scientific">Tilletia indica</name>
    <dbReference type="NCBI Taxonomy" id="43049"/>
    <lineage>
        <taxon>Eukaryota</taxon>
        <taxon>Fungi</taxon>
        <taxon>Dikarya</taxon>
        <taxon>Basidiomycota</taxon>
        <taxon>Ustilaginomycotina</taxon>
        <taxon>Exobasidiomycetes</taxon>
        <taxon>Tilletiales</taxon>
        <taxon>Tilletiaceae</taxon>
        <taxon>Tilletia</taxon>
    </lineage>
</organism>
<gene>
    <name evidence="5" type="ORF">A4X13_0g1458</name>
</gene>
<sequence length="876" mass="94914">MATPTVIDDIDGLTPKQRAHCRRAGIYSAEQLLLIPLNNIVKQCHVERAEATLIHRLAAISLGAPSTSAFHTLTGRPQSPFPAANPIQLPLDSNKTERMNSKPRHNPTIDPLDSIRARTDRLEVVAATQGAEETGSGMQSNQRRNVAPPYGFFGEGTSTSAWPVYSATDDVVPGSQGDEESDVYQSMIRSSPPSVLAILPTTEGGARSPSTKALGKRRALADDDYPIQRSKRRLIATSDEEDLSSDSEGGPQDLDRVHEQRRWLTSADVQDNISRLWLSTGEVRLDRILGGGMRRGTVTEIVGESSSGKTQLALQMAVHTVLGIRADEPDVEWDPSRRPSGVAILTPHGEAAASSLISRLVELATALPQYRPRNAREGDGRGGRRRRQGTPASIHNLEDSMGEHVDVILRNVHVACLRDADALDHALAYTLPGLQQRLRTGNERDKGPLDLVIIEGLPAFLQDDSVDMNKFQGRFMRAKLLCSIADKLRCLSLSSRSRKGTMDATTVESCIRHEDYGPAILVINHVSDAFDREAGIVRAVLQEGHISIHELQLHATASENERTLPSTLAISADSALDPPLAFDLQSIHSSGLLSTIPSSVGAAGIRPQRDASGHELPLELDDFARALKGRLKSAQLGNVWANCINARLVLSRTARRVPTSIIPSVWQGEKGSEERKSKSQLRVLPVRRANLAFSSFVPSGIGSNASLDFVITSGRGMQAIPDEQDLDSLSLTQAQRRRSQNAKTEPAGPEGDDFDTLFNDFDDEVEHELERLAFDVEMDAALASIPDHVPSQEEQEDEENERSSGAIPSSSALVATQLLASQQHGVVPASSLPILADTGVACIISADRNASELVEPSTTTDDSVDDATQPLPYSQD</sequence>
<feature type="domain" description="RecA family profile 1" evidence="4">
    <location>
        <begin position="274"/>
        <end position="323"/>
    </location>
</feature>
<dbReference type="GO" id="GO:0005524">
    <property type="term" value="F:ATP binding"/>
    <property type="evidence" value="ECO:0007669"/>
    <property type="project" value="UniProtKB-KW"/>
</dbReference>
<feature type="region of interest" description="Disordered" evidence="3">
    <location>
        <begin position="198"/>
        <end position="254"/>
    </location>
</feature>
<feature type="region of interest" description="Disordered" evidence="3">
    <location>
        <begin position="371"/>
        <end position="394"/>
    </location>
</feature>
<reference evidence="5" key="1">
    <citation type="submission" date="2016-04" db="EMBL/GenBank/DDBJ databases">
        <authorList>
            <person name="Nguyen H.D."/>
            <person name="Samba Siva P."/>
            <person name="Cullis J."/>
            <person name="Levesque C.A."/>
            <person name="Hambleton S."/>
        </authorList>
    </citation>
    <scope>NUCLEOTIDE SEQUENCE</scope>
    <source>
        <strain evidence="5">DAOMC 236416</strain>
    </source>
</reference>
<dbReference type="EMBL" id="LWDF02000057">
    <property type="protein sequence ID" value="KAE8258766.1"/>
    <property type="molecule type" value="Genomic_DNA"/>
</dbReference>
<dbReference type="PROSITE" id="PS50162">
    <property type="entry name" value="RECA_2"/>
    <property type="match status" value="1"/>
</dbReference>
<dbReference type="GO" id="GO:0061982">
    <property type="term" value="P:meiosis I cell cycle process"/>
    <property type="evidence" value="ECO:0007669"/>
    <property type="project" value="UniProtKB-ARBA"/>
</dbReference>
<keyword evidence="1" id="KW-0547">Nucleotide-binding</keyword>
<dbReference type="GO" id="GO:0140664">
    <property type="term" value="F:ATP-dependent DNA damage sensor activity"/>
    <property type="evidence" value="ECO:0007669"/>
    <property type="project" value="InterPro"/>
</dbReference>
<dbReference type="InterPro" id="IPR020588">
    <property type="entry name" value="RecA_ATP-bd"/>
</dbReference>
<dbReference type="PANTHER" id="PTHR22942">
    <property type="entry name" value="RECA/RAD51/RADA DNA STRAND-PAIRING FAMILY MEMBER"/>
    <property type="match status" value="1"/>
</dbReference>
<dbReference type="AlphaFoldDB" id="A0A177TN68"/>
<comment type="caution">
    <text evidence="5">The sequence shown here is derived from an EMBL/GenBank/DDBJ whole genome shotgun (WGS) entry which is preliminary data.</text>
</comment>
<evidence type="ECO:0000256" key="3">
    <source>
        <dbReference type="SAM" id="MobiDB-lite"/>
    </source>
</evidence>
<dbReference type="GO" id="GO:0000730">
    <property type="term" value="P:DNA recombinase assembly"/>
    <property type="evidence" value="ECO:0007669"/>
    <property type="project" value="TreeGrafter"/>
</dbReference>
<evidence type="ECO:0000313" key="6">
    <source>
        <dbReference type="Proteomes" id="UP000077521"/>
    </source>
</evidence>
<dbReference type="Pfam" id="PF08423">
    <property type="entry name" value="Rad51"/>
    <property type="match status" value="1"/>
</dbReference>
<accession>A0A177TN68</accession>
<dbReference type="GO" id="GO:0003690">
    <property type="term" value="F:double-stranded DNA binding"/>
    <property type="evidence" value="ECO:0007669"/>
    <property type="project" value="TreeGrafter"/>
</dbReference>
<dbReference type="GO" id="GO:0000150">
    <property type="term" value="F:DNA strand exchange activity"/>
    <property type="evidence" value="ECO:0007669"/>
    <property type="project" value="TreeGrafter"/>
</dbReference>
<reference evidence="5" key="2">
    <citation type="journal article" date="2019" name="IMA Fungus">
        <title>Genome sequencing and comparison of five Tilletia species to identify candidate genes for the detection of regulated species infecting wheat.</title>
        <authorList>
            <person name="Nguyen H.D.T."/>
            <person name="Sultana T."/>
            <person name="Kesanakurti P."/>
            <person name="Hambleton S."/>
        </authorList>
    </citation>
    <scope>NUCLEOTIDE SEQUENCE</scope>
    <source>
        <strain evidence="5">DAOMC 236416</strain>
    </source>
</reference>
<dbReference type="Proteomes" id="UP000077521">
    <property type="component" value="Unassembled WGS sequence"/>
</dbReference>
<dbReference type="InterPro" id="IPR027417">
    <property type="entry name" value="P-loop_NTPase"/>
</dbReference>
<dbReference type="Gene3D" id="3.40.50.300">
    <property type="entry name" value="P-loop containing nucleotide triphosphate hydrolases"/>
    <property type="match status" value="1"/>
</dbReference>
<dbReference type="PANTHER" id="PTHR22942:SF66">
    <property type="entry name" value="RE19845P"/>
    <property type="match status" value="1"/>
</dbReference>
<evidence type="ECO:0000259" key="4">
    <source>
        <dbReference type="PROSITE" id="PS50162"/>
    </source>
</evidence>
<dbReference type="SUPFAM" id="SSF52540">
    <property type="entry name" value="P-loop containing nucleoside triphosphate hydrolases"/>
    <property type="match status" value="1"/>
</dbReference>